<feature type="transmembrane region" description="Helical" evidence="1">
    <location>
        <begin position="278"/>
        <end position="297"/>
    </location>
</feature>
<evidence type="ECO:0000313" key="3">
    <source>
        <dbReference type="Proteomes" id="UP000664795"/>
    </source>
</evidence>
<evidence type="ECO:0008006" key="4">
    <source>
        <dbReference type="Google" id="ProtNLM"/>
    </source>
</evidence>
<gene>
    <name evidence="2" type="ORF">J2I48_01745</name>
</gene>
<feature type="transmembrane region" description="Helical" evidence="1">
    <location>
        <begin position="309"/>
        <end position="335"/>
    </location>
</feature>
<proteinExistence type="predicted"/>
<feature type="transmembrane region" description="Helical" evidence="1">
    <location>
        <begin position="26"/>
        <end position="46"/>
    </location>
</feature>
<feature type="transmembrane region" description="Helical" evidence="1">
    <location>
        <begin position="223"/>
        <end position="242"/>
    </location>
</feature>
<feature type="transmembrane region" description="Helical" evidence="1">
    <location>
        <begin position="111"/>
        <end position="130"/>
    </location>
</feature>
<keyword evidence="1" id="KW-0812">Transmembrane</keyword>
<feature type="transmembrane region" description="Helical" evidence="1">
    <location>
        <begin position="347"/>
        <end position="365"/>
    </location>
</feature>
<keyword evidence="1" id="KW-0472">Membrane</keyword>
<accession>A0A939JW71</accession>
<feature type="transmembrane region" description="Helical" evidence="1">
    <location>
        <begin position="254"/>
        <end position="272"/>
    </location>
</feature>
<keyword evidence="1" id="KW-1133">Transmembrane helix</keyword>
<dbReference type="AlphaFoldDB" id="A0A939JW71"/>
<keyword evidence="3" id="KW-1185">Reference proteome</keyword>
<comment type="caution">
    <text evidence="2">The sequence shown here is derived from an EMBL/GenBank/DDBJ whole genome shotgun (WGS) entry which is preliminary data.</text>
</comment>
<sequence length="586" mass="65546">MVPTQPQHPTQPTPPQPVVSQRSWPGWLYALVFTLLPIGAVAWAWWQGAVNVPKWDDHALKGSLLLMEKTTSPPTWFRQVIAQHNEHRIALDRLLAWADFSLFGKLSFTRLMVYGDLQLLLLVGVLGLMLARYTKPWYLFLPPVALFIISLAQWENMYWALSSIQNFGVVFWSLACLYTLAHRPKPWLAIGLAAVATLVSGNGFLVWPIGILMLLAQHRRRDLLPWTVAAVLLIALYFWDYAMPNTHPPTRGNVLELAGGCLAFLGAAAEALPISRPYLPSMLLGALLLLWWSLELVRSVGQVRSKAGLISLQAFGFGALAFLVGTALVVVWGRFGYGKDMLLTSRYRIYSLTLLALTYTYWLSMRYSRSTVFTKRAWQYALGGLLVSGLLWWSAFRLNTHEAMALRKQLLISQYNWTYTHNTPTSAIDPTTARLIDNAPAFYDATLPHFFNPATGAAFPIDTLFKADNNYIIRLVATTVSPPTLPSLTNPDAGLNILLRSAKRTYLFGARPRPHRNWRVLLGLLPLYPNNQPIEVAIPAGELDAGTYDLDVVQYGPDKPAGTVRPTTRLLTVAPHHSITGPVKNW</sequence>
<evidence type="ECO:0000313" key="2">
    <source>
        <dbReference type="EMBL" id="MBO0929694.1"/>
    </source>
</evidence>
<dbReference type="Proteomes" id="UP000664795">
    <property type="component" value="Unassembled WGS sequence"/>
</dbReference>
<reference evidence="2 3" key="1">
    <citation type="submission" date="2021-03" db="EMBL/GenBank/DDBJ databases">
        <title>Fibrella sp. HMF5036 genome sequencing and assembly.</title>
        <authorList>
            <person name="Kang H."/>
            <person name="Kim H."/>
            <person name="Bae S."/>
            <person name="Joh K."/>
        </authorList>
    </citation>
    <scope>NUCLEOTIDE SEQUENCE [LARGE SCALE GENOMIC DNA]</scope>
    <source>
        <strain evidence="2 3">HMF5036</strain>
    </source>
</reference>
<feature type="transmembrane region" description="Helical" evidence="1">
    <location>
        <begin position="137"/>
        <end position="154"/>
    </location>
</feature>
<feature type="transmembrane region" description="Helical" evidence="1">
    <location>
        <begin position="160"/>
        <end position="180"/>
    </location>
</feature>
<dbReference type="EMBL" id="JAFMYU010000001">
    <property type="protein sequence ID" value="MBO0929694.1"/>
    <property type="molecule type" value="Genomic_DNA"/>
</dbReference>
<dbReference type="RefSeq" id="WP_207333647.1">
    <property type="nucleotide sequence ID" value="NZ_JAFMYU010000001.1"/>
</dbReference>
<feature type="transmembrane region" description="Helical" evidence="1">
    <location>
        <begin position="377"/>
        <end position="396"/>
    </location>
</feature>
<evidence type="ECO:0000256" key="1">
    <source>
        <dbReference type="SAM" id="Phobius"/>
    </source>
</evidence>
<protein>
    <recommendedName>
        <fullName evidence="4">Transmembrane protein</fullName>
    </recommendedName>
</protein>
<organism evidence="2 3">
    <name type="scientific">Fibrella aquatilis</name>
    <dbReference type="NCBI Taxonomy" id="2817059"/>
    <lineage>
        <taxon>Bacteria</taxon>
        <taxon>Pseudomonadati</taxon>
        <taxon>Bacteroidota</taxon>
        <taxon>Cytophagia</taxon>
        <taxon>Cytophagales</taxon>
        <taxon>Spirosomataceae</taxon>
        <taxon>Fibrella</taxon>
    </lineage>
</organism>
<name>A0A939JW71_9BACT</name>
<feature type="transmembrane region" description="Helical" evidence="1">
    <location>
        <begin position="187"/>
        <end position="211"/>
    </location>
</feature>